<accession>A0A0A9G250</accession>
<evidence type="ECO:0000313" key="1">
    <source>
        <dbReference type="EMBL" id="JAE17559.1"/>
    </source>
</evidence>
<dbReference type="AlphaFoldDB" id="A0A0A9G250"/>
<organism evidence="1">
    <name type="scientific">Arundo donax</name>
    <name type="common">Giant reed</name>
    <name type="synonym">Donax arundinaceus</name>
    <dbReference type="NCBI Taxonomy" id="35708"/>
    <lineage>
        <taxon>Eukaryota</taxon>
        <taxon>Viridiplantae</taxon>
        <taxon>Streptophyta</taxon>
        <taxon>Embryophyta</taxon>
        <taxon>Tracheophyta</taxon>
        <taxon>Spermatophyta</taxon>
        <taxon>Magnoliopsida</taxon>
        <taxon>Liliopsida</taxon>
        <taxon>Poales</taxon>
        <taxon>Poaceae</taxon>
        <taxon>PACMAD clade</taxon>
        <taxon>Arundinoideae</taxon>
        <taxon>Arundineae</taxon>
        <taxon>Arundo</taxon>
    </lineage>
</organism>
<protein>
    <submittedName>
        <fullName evidence="1">Uncharacterized protein</fullName>
    </submittedName>
</protein>
<sequence>MTLFFLGKYTKLGCMNINAET</sequence>
<reference evidence="1" key="1">
    <citation type="submission" date="2014-09" db="EMBL/GenBank/DDBJ databases">
        <authorList>
            <person name="Magalhaes I.L.F."/>
            <person name="Oliveira U."/>
            <person name="Santos F.R."/>
            <person name="Vidigal T.H.D.A."/>
            <person name="Brescovit A.D."/>
            <person name="Santos A.J."/>
        </authorList>
    </citation>
    <scope>NUCLEOTIDE SEQUENCE</scope>
    <source>
        <tissue evidence="1">Shoot tissue taken approximately 20 cm above the soil surface</tissue>
    </source>
</reference>
<name>A0A0A9G250_ARUDO</name>
<dbReference type="EMBL" id="GBRH01180337">
    <property type="protein sequence ID" value="JAE17559.1"/>
    <property type="molecule type" value="Transcribed_RNA"/>
</dbReference>
<reference evidence="1" key="2">
    <citation type="journal article" date="2015" name="Data Brief">
        <title>Shoot transcriptome of the giant reed, Arundo donax.</title>
        <authorList>
            <person name="Barrero R.A."/>
            <person name="Guerrero F.D."/>
            <person name="Moolhuijzen P."/>
            <person name="Goolsby J.A."/>
            <person name="Tidwell J."/>
            <person name="Bellgard S.E."/>
            <person name="Bellgard M.I."/>
        </authorList>
    </citation>
    <scope>NUCLEOTIDE SEQUENCE</scope>
    <source>
        <tissue evidence="1">Shoot tissue taken approximately 20 cm above the soil surface</tissue>
    </source>
</reference>
<proteinExistence type="predicted"/>